<evidence type="ECO:0000313" key="3">
    <source>
        <dbReference type="Proteomes" id="UP000811365"/>
    </source>
</evidence>
<evidence type="ECO:0000259" key="1">
    <source>
        <dbReference type="Pfam" id="PF12728"/>
    </source>
</evidence>
<comment type="caution">
    <text evidence="2">The sequence shown here is derived from an EMBL/GenBank/DDBJ whole genome shotgun (WGS) entry which is preliminary data.</text>
</comment>
<protein>
    <submittedName>
        <fullName evidence="2">Helix-turn-helix domain-containing protein</fullName>
    </submittedName>
</protein>
<reference evidence="2" key="1">
    <citation type="submission" date="2021-02" db="EMBL/GenBank/DDBJ databases">
        <title>Infant gut strain persistence is associated with maternal origin, phylogeny, and functional potential including surface adhesion and iron acquisition.</title>
        <authorList>
            <person name="Lou Y.C."/>
        </authorList>
    </citation>
    <scope>NUCLEOTIDE SEQUENCE</scope>
    <source>
        <strain evidence="2">L2_039_000G1_dasL2_039_000G1_maxbin2.maxbin.077</strain>
    </source>
</reference>
<dbReference type="InterPro" id="IPR041657">
    <property type="entry name" value="HTH_17"/>
</dbReference>
<dbReference type="EMBL" id="JAGZYH010000022">
    <property type="protein sequence ID" value="MBS6621918.1"/>
    <property type="molecule type" value="Genomic_DNA"/>
</dbReference>
<feature type="domain" description="Helix-turn-helix" evidence="1">
    <location>
        <begin position="17"/>
        <end position="63"/>
    </location>
</feature>
<gene>
    <name evidence="2" type="ORF">KH315_07145</name>
</gene>
<accession>A0A9E1GK81</accession>
<dbReference type="GO" id="GO:0003677">
    <property type="term" value="F:DNA binding"/>
    <property type="evidence" value="ECO:0007669"/>
    <property type="project" value="InterPro"/>
</dbReference>
<organism evidence="2 3">
    <name type="scientific">Faecalibacterium prausnitzii</name>
    <dbReference type="NCBI Taxonomy" id="853"/>
    <lineage>
        <taxon>Bacteria</taxon>
        <taxon>Bacillati</taxon>
        <taxon>Bacillota</taxon>
        <taxon>Clostridia</taxon>
        <taxon>Eubacteriales</taxon>
        <taxon>Oscillospiraceae</taxon>
        <taxon>Faecalibacterium</taxon>
    </lineage>
</organism>
<dbReference type="NCBIfam" id="TIGR01764">
    <property type="entry name" value="excise"/>
    <property type="match status" value="1"/>
</dbReference>
<dbReference type="Proteomes" id="UP000811365">
    <property type="component" value="Unassembled WGS sequence"/>
</dbReference>
<proteinExistence type="predicted"/>
<name>A0A9E1GK81_9FIRM</name>
<dbReference type="InterPro" id="IPR010093">
    <property type="entry name" value="SinI_DNA-bd"/>
</dbReference>
<sequence length="74" mass="8396">MNPRDAYRVMLRDYPDVLNIDQMCEILSVSTKTGYALLKKGSVQHLKVGRSYRIPKAHLLTYLIGFAPGNMVRA</sequence>
<dbReference type="AlphaFoldDB" id="A0A9E1GK81"/>
<evidence type="ECO:0000313" key="2">
    <source>
        <dbReference type="EMBL" id="MBS6621918.1"/>
    </source>
</evidence>
<dbReference type="Pfam" id="PF12728">
    <property type="entry name" value="HTH_17"/>
    <property type="match status" value="1"/>
</dbReference>